<name>A0A1I2TXY9_9BACI</name>
<dbReference type="EMBL" id="FOOG01000080">
    <property type="protein sequence ID" value="SFG67456.1"/>
    <property type="molecule type" value="Genomic_DNA"/>
</dbReference>
<dbReference type="Pfam" id="PF06042">
    <property type="entry name" value="NTP_transf_6"/>
    <property type="match status" value="1"/>
</dbReference>
<dbReference type="RefSeq" id="WP_175477951.1">
    <property type="nucleotide sequence ID" value="NZ_FOOG01000080.1"/>
</dbReference>
<sequence>MKKETKIRKALPHFPFEIDLTNEALVHQWYEQKFNKKIAPYQSAEEAIETWPTTASAIGVKRVGGEYKIYAPYGLQDLFMGIVRPNKVLVPEHVYESKAVKWKARWPGLTVLEWSV</sequence>
<gene>
    <name evidence="1" type="ORF">SAMN05216353_1805</name>
</gene>
<reference evidence="2" key="1">
    <citation type="submission" date="2016-10" db="EMBL/GenBank/DDBJ databases">
        <authorList>
            <person name="Varghese N."/>
            <person name="Submissions S."/>
        </authorList>
    </citation>
    <scope>NUCLEOTIDE SEQUENCE [LARGE SCALE GENOMIC DNA]</scope>
    <source>
        <strain evidence="2">FP5</strain>
    </source>
</reference>
<dbReference type="InterPro" id="IPR009267">
    <property type="entry name" value="NTP_transf_6"/>
</dbReference>
<protein>
    <submittedName>
        <fullName evidence="1">Uncharacterized protein</fullName>
    </submittedName>
</protein>
<dbReference type="PANTHER" id="PTHR39166">
    <property type="entry name" value="BLL1166 PROTEIN"/>
    <property type="match status" value="1"/>
</dbReference>
<organism evidence="1 2">
    <name type="scientific">Halobacillus alkaliphilus</name>
    <dbReference type="NCBI Taxonomy" id="396056"/>
    <lineage>
        <taxon>Bacteria</taxon>
        <taxon>Bacillati</taxon>
        <taxon>Bacillota</taxon>
        <taxon>Bacilli</taxon>
        <taxon>Bacillales</taxon>
        <taxon>Bacillaceae</taxon>
        <taxon>Halobacillus</taxon>
    </lineage>
</organism>
<dbReference type="AlphaFoldDB" id="A0A1I2TXY9"/>
<evidence type="ECO:0000313" key="1">
    <source>
        <dbReference type="EMBL" id="SFG67456.1"/>
    </source>
</evidence>
<accession>A0A1I2TXY9</accession>
<evidence type="ECO:0000313" key="2">
    <source>
        <dbReference type="Proteomes" id="UP000198897"/>
    </source>
</evidence>
<dbReference type="PANTHER" id="PTHR39166:SF1">
    <property type="entry name" value="BLL1166 PROTEIN"/>
    <property type="match status" value="1"/>
</dbReference>
<dbReference type="Proteomes" id="UP000198897">
    <property type="component" value="Unassembled WGS sequence"/>
</dbReference>
<proteinExistence type="predicted"/>
<keyword evidence="2" id="KW-1185">Reference proteome</keyword>